<keyword evidence="3" id="KW-1185">Reference proteome</keyword>
<dbReference type="OMA" id="PACEFAF"/>
<dbReference type="PANTHER" id="PTHR46670">
    <property type="entry name" value="ENDO/EXONUCLEASE/PHOSPHATASE DOMAIN-CONTAINING PROTEIN"/>
    <property type="match status" value="1"/>
</dbReference>
<sequence>MPKECDDLDRFIITLNKCVTQVMDELAPKRNIRLKGETLKPWYSDAIHDARRKRRSIERLLRKSGLEVHRQMLKAQRKVVVNMIDQAKSDYIRDSITGEDSKRTFEIIDKMLNIRENAGTELTQNSEERANIFADFFTNKITTIRKELENVIDSSPSEANVLLPNHSLTSYNVVTENALWYMLYVRKIALSSSENNLYLAHFAKPNQHPLPLLPTSAFFQPPFIWIFYNKLD</sequence>
<evidence type="ECO:0000313" key="3">
    <source>
        <dbReference type="Proteomes" id="UP000014760"/>
    </source>
</evidence>
<reference evidence="2" key="3">
    <citation type="submission" date="2015-06" db="UniProtKB">
        <authorList>
            <consortium name="EnsemblMetazoa"/>
        </authorList>
    </citation>
    <scope>IDENTIFICATION</scope>
</reference>
<dbReference type="Proteomes" id="UP000014760">
    <property type="component" value="Unassembled WGS sequence"/>
</dbReference>
<reference evidence="3" key="1">
    <citation type="submission" date="2012-12" db="EMBL/GenBank/DDBJ databases">
        <authorList>
            <person name="Hellsten U."/>
            <person name="Grimwood J."/>
            <person name="Chapman J.A."/>
            <person name="Shapiro H."/>
            <person name="Aerts A."/>
            <person name="Otillar R.P."/>
            <person name="Terry A.Y."/>
            <person name="Boore J.L."/>
            <person name="Simakov O."/>
            <person name="Marletaz F."/>
            <person name="Cho S.-J."/>
            <person name="Edsinger-Gonzales E."/>
            <person name="Havlak P."/>
            <person name="Kuo D.-H."/>
            <person name="Larsson T."/>
            <person name="Lv J."/>
            <person name="Arendt D."/>
            <person name="Savage R."/>
            <person name="Osoegawa K."/>
            <person name="de Jong P."/>
            <person name="Lindberg D.R."/>
            <person name="Seaver E.C."/>
            <person name="Weisblat D.A."/>
            <person name="Putnam N.H."/>
            <person name="Grigoriev I.V."/>
            <person name="Rokhsar D.S."/>
        </authorList>
    </citation>
    <scope>NUCLEOTIDE SEQUENCE</scope>
    <source>
        <strain evidence="3">I ESC-2004</strain>
    </source>
</reference>
<proteinExistence type="predicted"/>
<dbReference type="AlphaFoldDB" id="R7TJ14"/>
<evidence type="ECO:0000313" key="1">
    <source>
        <dbReference type="EMBL" id="ELT93482.1"/>
    </source>
</evidence>
<name>R7TJ14_CAPTE</name>
<organism evidence="1">
    <name type="scientific">Capitella teleta</name>
    <name type="common">Polychaete worm</name>
    <dbReference type="NCBI Taxonomy" id="283909"/>
    <lineage>
        <taxon>Eukaryota</taxon>
        <taxon>Metazoa</taxon>
        <taxon>Spiralia</taxon>
        <taxon>Lophotrochozoa</taxon>
        <taxon>Annelida</taxon>
        <taxon>Polychaeta</taxon>
        <taxon>Sedentaria</taxon>
        <taxon>Scolecida</taxon>
        <taxon>Capitellidae</taxon>
        <taxon>Capitella</taxon>
    </lineage>
</organism>
<dbReference type="EMBL" id="AMQN01029746">
    <property type="status" value="NOT_ANNOTATED_CDS"/>
    <property type="molecule type" value="Genomic_DNA"/>
</dbReference>
<dbReference type="EnsemblMetazoa" id="CapteT193218">
    <property type="protein sequence ID" value="CapteP193218"/>
    <property type="gene ID" value="CapteG193218"/>
</dbReference>
<dbReference type="HOGENOM" id="CLU_1195842_0_0_1"/>
<gene>
    <name evidence="1" type="ORF">CAPTEDRAFT_193218</name>
</gene>
<dbReference type="OrthoDB" id="10066052at2759"/>
<reference evidence="1 3" key="2">
    <citation type="journal article" date="2013" name="Nature">
        <title>Insights into bilaterian evolution from three spiralian genomes.</title>
        <authorList>
            <person name="Simakov O."/>
            <person name="Marletaz F."/>
            <person name="Cho S.J."/>
            <person name="Edsinger-Gonzales E."/>
            <person name="Havlak P."/>
            <person name="Hellsten U."/>
            <person name="Kuo D.H."/>
            <person name="Larsson T."/>
            <person name="Lv J."/>
            <person name="Arendt D."/>
            <person name="Savage R."/>
            <person name="Osoegawa K."/>
            <person name="de Jong P."/>
            <person name="Grimwood J."/>
            <person name="Chapman J.A."/>
            <person name="Shapiro H."/>
            <person name="Aerts A."/>
            <person name="Otillar R.P."/>
            <person name="Terry A.Y."/>
            <person name="Boore J.L."/>
            <person name="Grigoriev I.V."/>
            <person name="Lindberg D.R."/>
            <person name="Seaver E.C."/>
            <person name="Weisblat D.A."/>
            <person name="Putnam N.H."/>
            <person name="Rokhsar D.S."/>
        </authorList>
    </citation>
    <scope>NUCLEOTIDE SEQUENCE</scope>
    <source>
        <strain evidence="1 3">I ESC-2004</strain>
    </source>
</reference>
<dbReference type="EMBL" id="AMQN01029747">
    <property type="status" value="NOT_ANNOTATED_CDS"/>
    <property type="molecule type" value="Genomic_DNA"/>
</dbReference>
<dbReference type="PANTHER" id="PTHR46670:SF3">
    <property type="entry name" value="ENDONUCLEASE_EXONUCLEASE_PHOSPHATASE DOMAIN-CONTAINING PROTEIN"/>
    <property type="match status" value="1"/>
</dbReference>
<accession>R7TJ14</accession>
<protein>
    <submittedName>
        <fullName evidence="1 2">Uncharacterized protein</fullName>
    </submittedName>
</protein>
<dbReference type="EMBL" id="KB309722">
    <property type="protein sequence ID" value="ELT93482.1"/>
    <property type="molecule type" value="Genomic_DNA"/>
</dbReference>
<evidence type="ECO:0000313" key="2">
    <source>
        <dbReference type="EnsemblMetazoa" id="CapteP193218"/>
    </source>
</evidence>